<protein>
    <submittedName>
        <fullName evidence="2">Uncharacterized protein</fullName>
    </submittedName>
</protein>
<proteinExistence type="predicted"/>
<gene>
    <name evidence="2" type="ORF">R1sor_026440</name>
</gene>
<accession>A0ABD3GE81</accession>
<comment type="caution">
    <text evidence="2">The sequence shown here is derived from an EMBL/GenBank/DDBJ whole genome shotgun (WGS) entry which is preliminary data.</text>
</comment>
<dbReference type="Proteomes" id="UP001633002">
    <property type="component" value="Unassembled WGS sequence"/>
</dbReference>
<feature type="region of interest" description="Disordered" evidence="1">
    <location>
        <begin position="71"/>
        <end position="92"/>
    </location>
</feature>
<reference evidence="2 3" key="1">
    <citation type="submission" date="2024-09" db="EMBL/GenBank/DDBJ databases">
        <title>Chromosome-scale assembly of Riccia sorocarpa.</title>
        <authorList>
            <person name="Paukszto L."/>
        </authorList>
    </citation>
    <scope>NUCLEOTIDE SEQUENCE [LARGE SCALE GENOMIC DNA]</scope>
    <source>
        <strain evidence="2">LP-2024</strain>
        <tissue evidence="2">Aerial parts of the thallus</tissue>
    </source>
</reference>
<feature type="region of interest" description="Disordered" evidence="1">
    <location>
        <begin position="1"/>
        <end position="26"/>
    </location>
</feature>
<evidence type="ECO:0000313" key="3">
    <source>
        <dbReference type="Proteomes" id="UP001633002"/>
    </source>
</evidence>
<keyword evidence="3" id="KW-1185">Reference proteome</keyword>
<sequence>MESVSFEIDMTSESHEPPSNPSEWVQNEQPGIDVVSVKSNEEQQLEVSEQEEVVKRGSPWRLHLQVHVGEADHHRPPVVAVEKQGGGQSGDS</sequence>
<dbReference type="AlphaFoldDB" id="A0ABD3GE81"/>
<evidence type="ECO:0000313" key="2">
    <source>
        <dbReference type="EMBL" id="KAL3676492.1"/>
    </source>
</evidence>
<name>A0ABD3GE81_9MARC</name>
<dbReference type="EMBL" id="JBJQOH010000008">
    <property type="protein sequence ID" value="KAL3676492.1"/>
    <property type="molecule type" value="Genomic_DNA"/>
</dbReference>
<organism evidence="2 3">
    <name type="scientific">Riccia sorocarpa</name>
    <dbReference type="NCBI Taxonomy" id="122646"/>
    <lineage>
        <taxon>Eukaryota</taxon>
        <taxon>Viridiplantae</taxon>
        <taxon>Streptophyta</taxon>
        <taxon>Embryophyta</taxon>
        <taxon>Marchantiophyta</taxon>
        <taxon>Marchantiopsida</taxon>
        <taxon>Marchantiidae</taxon>
        <taxon>Marchantiales</taxon>
        <taxon>Ricciaceae</taxon>
        <taxon>Riccia</taxon>
    </lineage>
</organism>
<evidence type="ECO:0000256" key="1">
    <source>
        <dbReference type="SAM" id="MobiDB-lite"/>
    </source>
</evidence>